<dbReference type="GO" id="GO:0008023">
    <property type="term" value="C:transcription elongation factor complex"/>
    <property type="evidence" value="ECO:0007669"/>
    <property type="project" value="TreeGrafter"/>
</dbReference>
<dbReference type="AlphaFoldDB" id="A0AAV9ISW6"/>
<dbReference type="PANTHER" id="PTHR12896:SF1">
    <property type="entry name" value="ELONGATOR COMPLEX PROTEIN 4"/>
    <property type="match status" value="1"/>
</dbReference>
<dbReference type="PANTHER" id="PTHR12896">
    <property type="entry name" value="PAX6 NEIGHBOR PROTEIN PAXNEB"/>
    <property type="match status" value="1"/>
</dbReference>
<evidence type="ECO:0000313" key="9">
    <source>
        <dbReference type="EMBL" id="KAK4535422.1"/>
    </source>
</evidence>
<organism evidence="9 10">
    <name type="scientific">Cyanidium caldarium</name>
    <name type="common">Red alga</name>
    <dbReference type="NCBI Taxonomy" id="2771"/>
    <lineage>
        <taxon>Eukaryota</taxon>
        <taxon>Rhodophyta</taxon>
        <taxon>Bangiophyceae</taxon>
        <taxon>Cyanidiales</taxon>
        <taxon>Cyanidiaceae</taxon>
        <taxon>Cyanidium</taxon>
    </lineage>
</organism>
<protein>
    <recommendedName>
        <fullName evidence="5">Elongator complex protein 4</fullName>
    </recommendedName>
</protein>
<reference evidence="9 10" key="1">
    <citation type="submission" date="2022-07" db="EMBL/GenBank/DDBJ databases">
        <title>Genome-wide signatures of adaptation to extreme environments.</title>
        <authorList>
            <person name="Cho C.H."/>
            <person name="Yoon H.S."/>
        </authorList>
    </citation>
    <scope>NUCLEOTIDE SEQUENCE [LARGE SCALE GENOMIC DNA]</scope>
    <source>
        <strain evidence="9 10">DBV 063 E5</strain>
    </source>
</reference>
<dbReference type="InterPro" id="IPR008728">
    <property type="entry name" value="Elongator_complex_protein_4"/>
</dbReference>
<comment type="caution">
    <text evidence="9">The sequence shown here is derived from an EMBL/GenBank/DDBJ whole genome shotgun (WGS) entry which is preliminary data.</text>
</comment>
<dbReference type="Gene3D" id="3.40.50.300">
    <property type="entry name" value="P-loop containing nucleotide triphosphate hydrolases"/>
    <property type="match status" value="1"/>
</dbReference>
<proteinExistence type="inferred from homology"/>
<comment type="similarity">
    <text evidence="4">Belongs to the ELP4 family.</text>
</comment>
<evidence type="ECO:0000256" key="4">
    <source>
        <dbReference type="ARBA" id="ARBA00007573"/>
    </source>
</evidence>
<keyword evidence="8" id="KW-0539">Nucleus</keyword>
<keyword evidence="7" id="KW-0819">tRNA processing</keyword>
<comment type="pathway">
    <text evidence="3">tRNA modification; 5-methoxycarbonylmethyl-2-thiouridine-tRNA biosynthesis.</text>
</comment>
<evidence type="ECO:0000256" key="3">
    <source>
        <dbReference type="ARBA" id="ARBA00005043"/>
    </source>
</evidence>
<dbReference type="GO" id="GO:0005737">
    <property type="term" value="C:cytoplasm"/>
    <property type="evidence" value="ECO:0007669"/>
    <property type="project" value="UniProtKB-SubCell"/>
</dbReference>
<evidence type="ECO:0000256" key="5">
    <source>
        <dbReference type="ARBA" id="ARBA00020265"/>
    </source>
</evidence>
<dbReference type="GO" id="GO:0033588">
    <property type="term" value="C:elongator holoenzyme complex"/>
    <property type="evidence" value="ECO:0007669"/>
    <property type="project" value="InterPro"/>
</dbReference>
<sequence length="340" mass="38385">MSFVRRAPDKQQVNAIRPHALHASTTPFLLPLGGGHSDTSGRRCERYALRLAPGTVCALVEDEPTRYALEFQNMFVAQQLAVDNAVALLPGSLVREVPLSTRTAVERYSAEAVERFRVAWRYGQREPERAASKTSTEEEVSPLDLSLREEPRTLMERSTELALLDEPAQLLPWLQRARRGRRACVAVRSLQRWFLDLDGHGRDNADESRCVRRLWAYCHHLRALCRQGGATVLLTLPRWWCLRPELQHVLDHLIDVNSFGGGGTAHLGLGEYHGVLYTVLAPRLPGALRPWEAMPTANASGDTARTSMWVFRWARRQFVVERAHSVPEADKEKTATAVDW</sequence>
<evidence type="ECO:0000313" key="10">
    <source>
        <dbReference type="Proteomes" id="UP001301350"/>
    </source>
</evidence>
<dbReference type="GO" id="GO:0002098">
    <property type="term" value="P:tRNA wobble uridine modification"/>
    <property type="evidence" value="ECO:0007669"/>
    <property type="project" value="InterPro"/>
</dbReference>
<keyword evidence="10" id="KW-1185">Reference proteome</keyword>
<keyword evidence="6" id="KW-0963">Cytoplasm</keyword>
<evidence type="ECO:0000256" key="8">
    <source>
        <dbReference type="ARBA" id="ARBA00023242"/>
    </source>
</evidence>
<comment type="subcellular location">
    <subcellularLocation>
        <location evidence="2">Cytoplasm</location>
    </subcellularLocation>
    <subcellularLocation>
        <location evidence="1">Nucleus</location>
    </subcellularLocation>
</comment>
<name>A0AAV9ISW6_CYACA</name>
<dbReference type="Proteomes" id="UP001301350">
    <property type="component" value="Unassembled WGS sequence"/>
</dbReference>
<accession>A0AAV9ISW6</accession>
<dbReference type="InterPro" id="IPR027417">
    <property type="entry name" value="P-loop_NTPase"/>
</dbReference>
<evidence type="ECO:0000256" key="7">
    <source>
        <dbReference type="ARBA" id="ARBA00022694"/>
    </source>
</evidence>
<gene>
    <name evidence="9" type="ORF">CDCA_CDCA05G1447</name>
</gene>
<evidence type="ECO:0000256" key="2">
    <source>
        <dbReference type="ARBA" id="ARBA00004496"/>
    </source>
</evidence>
<dbReference type="EMBL" id="JANCYW010000005">
    <property type="protein sequence ID" value="KAK4535422.1"/>
    <property type="molecule type" value="Genomic_DNA"/>
</dbReference>
<evidence type="ECO:0000256" key="6">
    <source>
        <dbReference type="ARBA" id="ARBA00022490"/>
    </source>
</evidence>
<evidence type="ECO:0000256" key="1">
    <source>
        <dbReference type="ARBA" id="ARBA00004123"/>
    </source>
</evidence>